<dbReference type="GO" id="GO:0032259">
    <property type="term" value="P:methylation"/>
    <property type="evidence" value="ECO:0007669"/>
    <property type="project" value="UniProtKB-KW"/>
</dbReference>
<evidence type="ECO:0000313" key="7">
    <source>
        <dbReference type="EMBL" id="OGG33431.1"/>
    </source>
</evidence>
<dbReference type="EC" id="2.1.1.297" evidence="1"/>
<reference evidence="7 8" key="1">
    <citation type="journal article" date="2016" name="Nat. Commun.">
        <title>Thousands of microbial genomes shed light on interconnected biogeochemical processes in an aquifer system.</title>
        <authorList>
            <person name="Anantharaman K."/>
            <person name="Brown C.T."/>
            <person name="Hug L.A."/>
            <person name="Sharon I."/>
            <person name="Castelle C.J."/>
            <person name="Probst A.J."/>
            <person name="Thomas B.C."/>
            <person name="Singh A."/>
            <person name="Wilkins M.J."/>
            <person name="Karaoz U."/>
            <person name="Brodie E.L."/>
            <person name="Williams K.H."/>
            <person name="Hubbard S.S."/>
            <person name="Banfield J.F."/>
        </authorList>
    </citation>
    <scope>NUCLEOTIDE SEQUENCE [LARGE SCALE GENOMIC DNA]</scope>
</reference>
<accession>A0A1F6B900</accession>
<dbReference type="InterPro" id="IPR029063">
    <property type="entry name" value="SAM-dependent_MTases_sf"/>
</dbReference>
<dbReference type="GO" id="GO:0003676">
    <property type="term" value="F:nucleic acid binding"/>
    <property type="evidence" value="ECO:0007669"/>
    <property type="project" value="InterPro"/>
</dbReference>
<comment type="caution">
    <text evidence="7">The sequence shown here is derived from an EMBL/GenBank/DDBJ whole genome shotgun (WGS) entry which is preliminary data.</text>
</comment>
<gene>
    <name evidence="7" type="ORF">A2968_02570</name>
</gene>
<evidence type="ECO:0000256" key="4">
    <source>
        <dbReference type="ARBA" id="ARBA00022691"/>
    </source>
</evidence>
<evidence type="ECO:0000256" key="2">
    <source>
        <dbReference type="ARBA" id="ARBA00022603"/>
    </source>
</evidence>
<dbReference type="NCBIfam" id="TIGR00536">
    <property type="entry name" value="hemK_fam"/>
    <property type="match status" value="1"/>
</dbReference>
<dbReference type="GO" id="GO:0102559">
    <property type="term" value="F:peptide chain release factor N(5)-glutamine methyltransferase activity"/>
    <property type="evidence" value="ECO:0007669"/>
    <property type="project" value="UniProtKB-EC"/>
</dbReference>
<evidence type="ECO:0000256" key="5">
    <source>
        <dbReference type="ARBA" id="ARBA00048391"/>
    </source>
</evidence>
<dbReference type="Pfam" id="PF05175">
    <property type="entry name" value="MTS"/>
    <property type="match status" value="1"/>
</dbReference>
<feature type="domain" description="Methyltransferase small" evidence="6">
    <location>
        <begin position="53"/>
        <end position="145"/>
    </location>
</feature>
<dbReference type="PANTHER" id="PTHR18895:SF74">
    <property type="entry name" value="MTRF1L RELEASE FACTOR GLUTAMINE METHYLTRANSFERASE"/>
    <property type="match status" value="1"/>
</dbReference>
<dbReference type="InterPro" id="IPR050320">
    <property type="entry name" value="N5-glutamine_MTase"/>
</dbReference>
<keyword evidence="2" id="KW-0489">Methyltransferase</keyword>
<dbReference type="PROSITE" id="PS00092">
    <property type="entry name" value="N6_MTASE"/>
    <property type="match status" value="1"/>
</dbReference>
<dbReference type="InterPro" id="IPR004556">
    <property type="entry name" value="HemK-like"/>
</dbReference>
<evidence type="ECO:0000256" key="1">
    <source>
        <dbReference type="ARBA" id="ARBA00012771"/>
    </source>
</evidence>
<dbReference type="STRING" id="1798391.A2968_02570"/>
<sequence length="235" mass="27105">MKYSIVQRNKIIYEVNGLVKVKKYNFNGIKLYLNKYTLIPHPDTFQLIQIAIDVLKRNRRIKVIADVGTGSGVIAIFLAKKFPSKTFIASDISMEALDLAKKSSALNKLKNVIFLQNTNNIWLSEYKNMKIDFVISNPPFVGENEFNDTKFLQAYPEVKLEPLSAIITSGDKYGWNPYLQIIKNTNKLYILSWLFQCNSENIKFLLTKIPKIAKTKISVIKDINGFDRFLLIHKY</sequence>
<dbReference type="Gene3D" id="3.40.50.150">
    <property type="entry name" value="Vaccinia Virus protein VP39"/>
    <property type="match status" value="1"/>
</dbReference>
<organism evidence="7 8">
    <name type="scientific">Candidatus Gottesmanbacteria bacterium RIFCSPLOWO2_01_FULL_42_22</name>
    <dbReference type="NCBI Taxonomy" id="1798391"/>
    <lineage>
        <taxon>Bacteria</taxon>
        <taxon>Candidatus Gottesmaniibacteriota</taxon>
    </lineage>
</organism>
<dbReference type="SUPFAM" id="SSF53335">
    <property type="entry name" value="S-adenosyl-L-methionine-dependent methyltransferases"/>
    <property type="match status" value="1"/>
</dbReference>
<evidence type="ECO:0000256" key="3">
    <source>
        <dbReference type="ARBA" id="ARBA00022679"/>
    </source>
</evidence>
<keyword evidence="4" id="KW-0949">S-adenosyl-L-methionine</keyword>
<dbReference type="PANTHER" id="PTHR18895">
    <property type="entry name" value="HEMK METHYLTRANSFERASE"/>
    <property type="match status" value="1"/>
</dbReference>
<evidence type="ECO:0000313" key="8">
    <source>
        <dbReference type="Proteomes" id="UP000176228"/>
    </source>
</evidence>
<dbReference type="EMBL" id="MFJU01000040">
    <property type="protein sequence ID" value="OGG33431.1"/>
    <property type="molecule type" value="Genomic_DNA"/>
</dbReference>
<dbReference type="CDD" id="cd02440">
    <property type="entry name" value="AdoMet_MTases"/>
    <property type="match status" value="1"/>
</dbReference>
<dbReference type="Proteomes" id="UP000176228">
    <property type="component" value="Unassembled WGS sequence"/>
</dbReference>
<comment type="catalytic activity">
    <reaction evidence="5">
        <text>L-glutaminyl-[peptide chain release factor] + S-adenosyl-L-methionine = N(5)-methyl-L-glutaminyl-[peptide chain release factor] + S-adenosyl-L-homocysteine + H(+)</text>
        <dbReference type="Rhea" id="RHEA:42896"/>
        <dbReference type="Rhea" id="RHEA-COMP:10271"/>
        <dbReference type="Rhea" id="RHEA-COMP:10272"/>
        <dbReference type="ChEBI" id="CHEBI:15378"/>
        <dbReference type="ChEBI" id="CHEBI:30011"/>
        <dbReference type="ChEBI" id="CHEBI:57856"/>
        <dbReference type="ChEBI" id="CHEBI:59789"/>
        <dbReference type="ChEBI" id="CHEBI:61891"/>
        <dbReference type="EC" id="2.1.1.297"/>
    </reaction>
</comment>
<dbReference type="InterPro" id="IPR002052">
    <property type="entry name" value="DNA_methylase_N6_adenine_CS"/>
</dbReference>
<proteinExistence type="predicted"/>
<evidence type="ECO:0000259" key="6">
    <source>
        <dbReference type="Pfam" id="PF05175"/>
    </source>
</evidence>
<name>A0A1F6B900_9BACT</name>
<dbReference type="InterPro" id="IPR007848">
    <property type="entry name" value="Small_mtfrase_dom"/>
</dbReference>
<dbReference type="AlphaFoldDB" id="A0A1F6B900"/>
<protein>
    <recommendedName>
        <fullName evidence="1">peptide chain release factor N(5)-glutamine methyltransferase</fullName>
        <ecNumber evidence="1">2.1.1.297</ecNumber>
    </recommendedName>
</protein>
<keyword evidence="3" id="KW-0808">Transferase</keyword>